<evidence type="ECO:0000256" key="1">
    <source>
        <dbReference type="SAM" id="MobiDB-lite"/>
    </source>
</evidence>
<evidence type="ECO:0000313" key="2">
    <source>
        <dbReference type="EMBL" id="KAA1095632.1"/>
    </source>
</evidence>
<accession>A0A5B0P473</accession>
<dbReference type="AlphaFoldDB" id="A0A5B0P473"/>
<comment type="caution">
    <text evidence="2">The sequence shown here is derived from an EMBL/GenBank/DDBJ whole genome shotgun (WGS) entry which is preliminary data.</text>
</comment>
<organism evidence="2 3">
    <name type="scientific">Puccinia graminis f. sp. tritici</name>
    <dbReference type="NCBI Taxonomy" id="56615"/>
    <lineage>
        <taxon>Eukaryota</taxon>
        <taxon>Fungi</taxon>
        <taxon>Dikarya</taxon>
        <taxon>Basidiomycota</taxon>
        <taxon>Pucciniomycotina</taxon>
        <taxon>Pucciniomycetes</taxon>
        <taxon>Pucciniales</taxon>
        <taxon>Pucciniaceae</taxon>
        <taxon>Puccinia</taxon>
    </lineage>
</organism>
<protein>
    <submittedName>
        <fullName evidence="2">Uncharacterized protein</fullName>
    </submittedName>
</protein>
<feature type="compositionally biased region" description="Polar residues" evidence="1">
    <location>
        <begin position="24"/>
        <end position="42"/>
    </location>
</feature>
<feature type="region of interest" description="Disordered" evidence="1">
    <location>
        <begin position="24"/>
        <end position="47"/>
    </location>
</feature>
<evidence type="ECO:0000313" key="3">
    <source>
        <dbReference type="Proteomes" id="UP000325313"/>
    </source>
</evidence>
<dbReference type="EMBL" id="VDEP01000371">
    <property type="protein sequence ID" value="KAA1095632.1"/>
    <property type="molecule type" value="Genomic_DNA"/>
</dbReference>
<proteinExistence type="predicted"/>
<reference evidence="2 3" key="1">
    <citation type="submission" date="2019-05" db="EMBL/GenBank/DDBJ databases">
        <title>Emergence of the Ug99 lineage of the wheat stem rust pathogen through somatic hybridization.</title>
        <authorList>
            <person name="Li F."/>
            <person name="Upadhyaya N.M."/>
            <person name="Sperschneider J."/>
            <person name="Matny O."/>
            <person name="Nguyen-Phuc H."/>
            <person name="Mago R."/>
            <person name="Raley C."/>
            <person name="Miller M.E."/>
            <person name="Silverstein K.A.T."/>
            <person name="Henningsen E."/>
            <person name="Hirsch C.D."/>
            <person name="Visser B."/>
            <person name="Pretorius Z.A."/>
            <person name="Steffenson B.J."/>
            <person name="Schwessinger B."/>
            <person name="Dodds P.N."/>
            <person name="Figueroa M."/>
        </authorList>
    </citation>
    <scope>NUCLEOTIDE SEQUENCE [LARGE SCALE GENOMIC DNA]</scope>
    <source>
        <strain evidence="2 3">Ug99</strain>
    </source>
</reference>
<gene>
    <name evidence="2" type="ORF">PGTUg99_013250</name>
</gene>
<dbReference type="Proteomes" id="UP000325313">
    <property type="component" value="Unassembled WGS sequence"/>
</dbReference>
<name>A0A5B0P473_PUCGR</name>
<sequence>MSKASHENLQPLLVQSQWKAHIQSPSMAHIQSQQSQPSSGMFTANPDGLSKARLSDPLSLYGEYAIIGGTHFAPAVDDHNVTARLVRAMIVLALRTNHRSSPVIKNMTELSVDLLN</sequence>